<dbReference type="AlphaFoldDB" id="A0A2U1SRV4"/>
<dbReference type="Proteomes" id="UP000316781">
    <property type="component" value="Unassembled WGS sequence"/>
</dbReference>
<dbReference type="GO" id="GO:0009288">
    <property type="term" value="C:bacterial-type flagellum"/>
    <property type="evidence" value="ECO:0007669"/>
    <property type="project" value="UniProtKB-SubCell"/>
</dbReference>
<protein>
    <recommendedName>
        <fullName evidence="3">Flagellin</fullName>
    </recommendedName>
</protein>
<dbReference type="PANTHER" id="PTHR42792:SF2">
    <property type="entry name" value="FLAGELLIN"/>
    <property type="match status" value="1"/>
</dbReference>
<feature type="domain" description="Flagellin N-terminal" evidence="4">
    <location>
        <begin position="4"/>
        <end position="138"/>
    </location>
</feature>
<dbReference type="SUPFAM" id="SSF64518">
    <property type="entry name" value="Phase 1 flagellin"/>
    <property type="match status" value="1"/>
</dbReference>
<comment type="caution">
    <text evidence="6">The sequence shown here is derived from an EMBL/GenBank/DDBJ whole genome shotgun (WGS) entry which is preliminary data.</text>
</comment>
<dbReference type="GO" id="GO:0005576">
    <property type="term" value="C:extracellular region"/>
    <property type="evidence" value="ECO:0007669"/>
    <property type="project" value="UniProtKB-SubCell"/>
</dbReference>
<evidence type="ECO:0000259" key="5">
    <source>
        <dbReference type="Pfam" id="PF00700"/>
    </source>
</evidence>
<dbReference type="InterPro" id="IPR001492">
    <property type="entry name" value="Flagellin"/>
</dbReference>
<reference evidence="6" key="2">
    <citation type="submission" date="2018-02" db="EMBL/GenBank/DDBJ databases">
        <authorList>
            <person name="Cohen D.B."/>
            <person name="Kent A.D."/>
        </authorList>
    </citation>
    <scope>NUCLEOTIDE SEQUENCE</scope>
    <source>
        <strain evidence="6">DSM 17706</strain>
    </source>
</reference>
<keyword evidence="8" id="KW-1185">Reference proteome</keyword>
<dbReference type="OrthoDB" id="8328560at2"/>
<dbReference type="Gene3D" id="1.20.1330.10">
    <property type="entry name" value="f41 fragment of flagellin, N-terminal domain"/>
    <property type="match status" value="1"/>
</dbReference>
<evidence type="ECO:0000259" key="4">
    <source>
        <dbReference type="Pfam" id="PF00669"/>
    </source>
</evidence>
<dbReference type="InterPro" id="IPR046358">
    <property type="entry name" value="Flagellin_C"/>
</dbReference>
<reference evidence="7 9" key="3">
    <citation type="submission" date="2019-07" db="EMBL/GenBank/DDBJ databases">
        <title>Ln-dependent methylotrophs.</title>
        <authorList>
            <person name="Tani A."/>
        </authorList>
    </citation>
    <scope>NUCLEOTIDE SEQUENCE [LARGE SCALE GENOMIC DNA]</scope>
    <source>
        <strain evidence="7 9">SM89A</strain>
    </source>
</reference>
<comment type="subcellular location">
    <subcellularLocation>
        <location evidence="3">Secreted</location>
    </subcellularLocation>
    <subcellularLocation>
        <location evidence="3">Bacterial flagellum</location>
    </subcellularLocation>
</comment>
<accession>A0A2U1SRV4</accession>
<name>A0A2U1SRV4_METSR</name>
<keyword evidence="6" id="KW-0969">Cilium</keyword>
<dbReference type="EMBL" id="VJMF01000024">
    <property type="protein sequence ID" value="TRL36055.1"/>
    <property type="molecule type" value="Genomic_DNA"/>
</dbReference>
<dbReference type="RefSeq" id="WP_108916831.1">
    <property type="nucleotide sequence ID" value="NZ_BGJY01000003.1"/>
</dbReference>
<comment type="function">
    <text evidence="3">Flagellin is the subunit protein which polymerizes to form the filaments of bacterial flagella.</text>
</comment>
<feature type="domain" description="Flagellin C-terminal" evidence="5">
    <location>
        <begin position="218"/>
        <end position="302"/>
    </location>
</feature>
<keyword evidence="3" id="KW-0964">Secreted</keyword>
<evidence type="ECO:0000256" key="2">
    <source>
        <dbReference type="ARBA" id="ARBA00023143"/>
    </source>
</evidence>
<keyword evidence="6" id="KW-0966">Cell projection</keyword>
<sequence>MSSILTNASAITALQSLRSTQQALASTQKEVSTGLKISSATDNASTWSIAETMKSDQGVLSTIGDSMSVSSSLLNIAQTAVTNAISVLNNIKSAVAQAAQPGADTAKIGTSLTGLSNQLRSIVTSASFNGLNILDGSQSSFAFIASYTDGGGATASALNTIDLTATALIGGGGASPAVAAGAGILEAAQGTGASAATDFTNLSITDVASSSVLGDTLTNADKVISDLTKYGAQIGATQTTITGQAAFVKTLNEALTNGVSSLVDADMNEASTRLQALQTQQQLGVQSLSIANQNSQIILKLFQ</sequence>
<dbReference type="Pfam" id="PF00700">
    <property type="entry name" value="Flagellin_C"/>
    <property type="match status" value="1"/>
</dbReference>
<proteinExistence type="inferred from homology"/>
<evidence type="ECO:0000256" key="1">
    <source>
        <dbReference type="ARBA" id="ARBA00005709"/>
    </source>
</evidence>
<dbReference type="PANTHER" id="PTHR42792">
    <property type="entry name" value="FLAGELLIN"/>
    <property type="match status" value="1"/>
</dbReference>
<dbReference type="Proteomes" id="UP000245137">
    <property type="component" value="Unassembled WGS sequence"/>
</dbReference>
<dbReference type="Pfam" id="PF00669">
    <property type="entry name" value="Flagellin_N"/>
    <property type="match status" value="1"/>
</dbReference>
<evidence type="ECO:0000313" key="7">
    <source>
        <dbReference type="EMBL" id="TRL36055.1"/>
    </source>
</evidence>
<dbReference type="GO" id="GO:0005198">
    <property type="term" value="F:structural molecule activity"/>
    <property type="evidence" value="ECO:0007669"/>
    <property type="project" value="UniProtKB-UniRule"/>
</dbReference>
<keyword evidence="6" id="KW-0282">Flagellum</keyword>
<organism evidence="6 8">
    <name type="scientific">Methylosinus sporium</name>
    <dbReference type="NCBI Taxonomy" id="428"/>
    <lineage>
        <taxon>Bacteria</taxon>
        <taxon>Pseudomonadati</taxon>
        <taxon>Pseudomonadota</taxon>
        <taxon>Alphaproteobacteria</taxon>
        <taxon>Hyphomicrobiales</taxon>
        <taxon>Methylocystaceae</taxon>
        <taxon>Methylosinus</taxon>
    </lineage>
</organism>
<reference evidence="6 8" key="1">
    <citation type="journal article" date="2018" name="Appl. Microbiol. Biotechnol.">
        <title>Co-cultivation of the strictly anaerobic methanogen Methanosarcina barkeri with aerobic methanotrophs in an oxygen-limited membrane bioreactor.</title>
        <authorList>
            <person name="In 't Zandt M.H."/>
            <person name="van den Bosch T.J.M."/>
            <person name="Rijkers R."/>
            <person name="van Kessel M.A.H.J."/>
            <person name="Jetten M.S.M."/>
            <person name="Welte C.U."/>
        </authorList>
    </citation>
    <scope>NUCLEOTIDE SEQUENCE [LARGE SCALE GENOMIC DNA]</scope>
    <source>
        <strain evidence="6 8">DSM 17706</strain>
    </source>
</reference>
<evidence type="ECO:0000313" key="6">
    <source>
        <dbReference type="EMBL" id="PWB94339.1"/>
    </source>
</evidence>
<keyword evidence="2 3" id="KW-0975">Bacterial flagellum</keyword>
<comment type="similarity">
    <text evidence="1 3">Belongs to the bacterial flagellin family.</text>
</comment>
<gene>
    <name evidence="6" type="ORF">C5689_08430</name>
    <name evidence="7" type="ORF">FM996_05920</name>
</gene>
<evidence type="ECO:0000313" key="9">
    <source>
        <dbReference type="Proteomes" id="UP000316781"/>
    </source>
</evidence>
<evidence type="ECO:0000256" key="3">
    <source>
        <dbReference type="RuleBase" id="RU362073"/>
    </source>
</evidence>
<dbReference type="InterPro" id="IPR001029">
    <property type="entry name" value="Flagellin_N"/>
</dbReference>
<dbReference type="EMBL" id="PUIV01000009">
    <property type="protein sequence ID" value="PWB94339.1"/>
    <property type="molecule type" value="Genomic_DNA"/>
</dbReference>
<evidence type="ECO:0000313" key="8">
    <source>
        <dbReference type="Proteomes" id="UP000245137"/>
    </source>
</evidence>